<dbReference type="InterPro" id="IPR012675">
    <property type="entry name" value="Beta-grasp_dom_sf"/>
</dbReference>
<dbReference type="Pfam" id="PF01926">
    <property type="entry name" value="MMR_HSR1"/>
    <property type="match status" value="1"/>
</dbReference>
<dbReference type="PROSITE" id="PS51710">
    <property type="entry name" value="G_OBG"/>
    <property type="match status" value="1"/>
</dbReference>
<comment type="caution">
    <text evidence="5">The sequence shown here is derived from an EMBL/GenBank/DDBJ whole genome shotgun (WGS) entry which is preliminary data.</text>
</comment>
<dbReference type="PROSITE" id="PS51880">
    <property type="entry name" value="TGS"/>
    <property type="match status" value="1"/>
</dbReference>
<dbReference type="InterPro" id="IPR012676">
    <property type="entry name" value="TGS-like"/>
</dbReference>
<dbReference type="NCBIfam" id="TIGR00231">
    <property type="entry name" value="small_GTP"/>
    <property type="match status" value="1"/>
</dbReference>
<dbReference type="RefSeq" id="XP_031007803.1">
    <property type="nucleotide sequence ID" value="XM_031147207.1"/>
</dbReference>
<dbReference type="CDD" id="cd01896">
    <property type="entry name" value="DRG"/>
    <property type="match status" value="1"/>
</dbReference>
<keyword evidence="2" id="KW-0342">GTP-binding</keyword>
<evidence type="ECO:0000313" key="5">
    <source>
        <dbReference type="EMBL" id="TVY29015.1"/>
    </source>
</evidence>
<feature type="domain" description="OBG-type G" evidence="3">
    <location>
        <begin position="70"/>
        <end position="328"/>
    </location>
</feature>
<organism evidence="5 6">
    <name type="scientific">Lachnellula hyalina</name>
    <dbReference type="NCBI Taxonomy" id="1316788"/>
    <lineage>
        <taxon>Eukaryota</taxon>
        <taxon>Fungi</taxon>
        <taxon>Dikarya</taxon>
        <taxon>Ascomycota</taxon>
        <taxon>Pezizomycotina</taxon>
        <taxon>Leotiomycetes</taxon>
        <taxon>Helotiales</taxon>
        <taxon>Lachnaceae</taxon>
        <taxon>Lachnellula</taxon>
    </lineage>
</organism>
<evidence type="ECO:0000256" key="2">
    <source>
        <dbReference type="ARBA" id="ARBA00023134"/>
    </source>
</evidence>
<evidence type="ECO:0000259" key="3">
    <source>
        <dbReference type="PROSITE" id="PS51710"/>
    </source>
</evidence>
<dbReference type="InterPro" id="IPR031167">
    <property type="entry name" value="G_OBG"/>
</dbReference>
<dbReference type="GO" id="GO:1903833">
    <property type="term" value="P:positive regulation of cellular response to amino acid starvation"/>
    <property type="evidence" value="ECO:0007669"/>
    <property type="project" value="UniProtKB-ARBA"/>
</dbReference>
<dbReference type="InterPro" id="IPR004095">
    <property type="entry name" value="TGS"/>
</dbReference>
<reference evidence="5 6" key="1">
    <citation type="submission" date="2018-05" db="EMBL/GenBank/DDBJ databases">
        <title>Genome sequencing and assembly of the regulated plant pathogen Lachnellula willkommii and related sister species for the development of diagnostic species identification markers.</title>
        <authorList>
            <person name="Giroux E."/>
            <person name="Bilodeau G."/>
        </authorList>
    </citation>
    <scope>NUCLEOTIDE SEQUENCE [LARGE SCALE GENOMIC DNA]</scope>
    <source>
        <strain evidence="5 6">CBS 185.66</strain>
    </source>
</reference>
<dbReference type="PANTHER" id="PTHR43127">
    <property type="entry name" value="DEVELOPMENTALLY-REGULATED GTP-BINDING PROTEIN 2"/>
    <property type="match status" value="1"/>
</dbReference>
<name>A0A8H8R7A4_9HELO</name>
<dbReference type="AlphaFoldDB" id="A0A8H8R7A4"/>
<evidence type="ECO:0000256" key="1">
    <source>
        <dbReference type="ARBA" id="ARBA00022741"/>
    </source>
</evidence>
<keyword evidence="6" id="KW-1185">Reference proteome</keyword>
<sequence length="407" mass="45075">MVNITEKIKEIPSRSLERVRSFVTSALPIRFLINNPPSKLARYRAQLLEPGPGAGGGGGAGFDVSKSGDARIALVGFPSVGKSTFLSKITKTKSEVAAYSFTTLTAIPGVLEYGGAEIQILDLPGIIEGAAEGKGRGRQVISAAKTSDLILMILDASKKAEQRALLEAELEAVGIRLNREPPYVFIPVGCIPCVFAGFSELEGNGNADEDENRNIYLKPKTAGGMKITFQTPPKNIDQKMVYNILRDYKILNCEVLVRDENVTVDDFIDVIMKDHRKYIKCLYVYNKIDSVSLDFLDKLAREDHTVVMSCELDLGIQDVVERCWRELRLIRIYTKRKGVDPDFSEALIVRNKSSIEDVCDQIHRSLKDTFKYALVWGASARHVPQRVGLGHVVADEDVVSIVSNWRA</sequence>
<dbReference type="Gene3D" id="3.10.20.30">
    <property type="match status" value="1"/>
</dbReference>
<dbReference type="GO" id="GO:0005525">
    <property type="term" value="F:GTP binding"/>
    <property type="evidence" value="ECO:0007669"/>
    <property type="project" value="UniProtKB-KW"/>
</dbReference>
<dbReference type="InterPro" id="IPR006074">
    <property type="entry name" value="GTP1-OBG_CS"/>
</dbReference>
<dbReference type="Pfam" id="PF16897">
    <property type="entry name" value="MMR_HSR1_Xtn"/>
    <property type="match status" value="1"/>
</dbReference>
<keyword evidence="1" id="KW-0547">Nucleotide-binding</keyword>
<dbReference type="Proteomes" id="UP000431533">
    <property type="component" value="Unassembled WGS sequence"/>
</dbReference>
<dbReference type="Gene3D" id="3.40.50.300">
    <property type="entry name" value="P-loop containing nucleotide triphosphate hydrolases"/>
    <property type="match status" value="1"/>
</dbReference>
<dbReference type="SUPFAM" id="SSF52540">
    <property type="entry name" value="P-loop containing nucleoside triphosphate hydrolases"/>
    <property type="match status" value="1"/>
</dbReference>
<dbReference type="PROSITE" id="PS00905">
    <property type="entry name" value="GTP1_OBG"/>
    <property type="match status" value="1"/>
</dbReference>
<dbReference type="Pfam" id="PF02824">
    <property type="entry name" value="TGS"/>
    <property type="match status" value="1"/>
</dbReference>
<dbReference type="InterPro" id="IPR045001">
    <property type="entry name" value="DRG"/>
</dbReference>
<dbReference type="GO" id="GO:0003924">
    <property type="term" value="F:GTPase activity"/>
    <property type="evidence" value="ECO:0007669"/>
    <property type="project" value="InterPro"/>
</dbReference>
<dbReference type="FunFam" id="3.10.20.30:FF:000003">
    <property type="entry name" value="Developmentally-regulated GTP-binding protein 1"/>
    <property type="match status" value="1"/>
</dbReference>
<dbReference type="EMBL" id="QGMH01000023">
    <property type="protein sequence ID" value="TVY29015.1"/>
    <property type="molecule type" value="Genomic_DNA"/>
</dbReference>
<feature type="domain" description="TGS" evidence="4">
    <location>
        <begin position="328"/>
        <end position="403"/>
    </location>
</feature>
<protein>
    <submittedName>
        <fullName evidence="5">Ribosome-interacting GTPase</fullName>
    </submittedName>
</protein>
<dbReference type="GeneID" id="41982428"/>
<evidence type="ECO:0000259" key="4">
    <source>
        <dbReference type="PROSITE" id="PS51880"/>
    </source>
</evidence>
<proteinExistence type="predicted"/>
<evidence type="ECO:0000313" key="6">
    <source>
        <dbReference type="Proteomes" id="UP000431533"/>
    </source>
</evidence>
<dbReference type="OrthoDB" id="603at2759"/>
<dbReference type="InterPro" id="IPR006073">
    <property type="entry name" value="GTP-bd"/>
</dbReference>
<gene>
    <name evidence="5" type="primary">RBG2</name>
    <name evidence="5" type="ORF">LHYA1_G002230</name>
</gene>
<dbReference type="InterPro" id="IPR031662">
    <property type="entry name" value="GTP-binding_2"/>
</dbReference>
<dbReference type="InterPro" id="IPR005225">
    <property type="entry name" value="Small_GTP-bd"/>
</dbReference>
<accession>A0A8H8R7A4</accession>
<dbReference type="FunFam" id="3.40.50.300:FF:000740">
    <property type="entry name" value="Putative GTP-binding protein 1"/>
    <property type="match status" value="1"/>
</dbReference>
<dbReference type="PRINTS" id="PR00326">
    <property type="entry name" value="GTP1OBG"/>
</dbReference>
<dbReference type="InterPro" id="IPR027417">
    <property type="entry name" value="P-loop_NTPase"/>
</dbReference>
<dbReference type="SUPFAM" id="SSF81271">
    <property type="entry name" value="TGS-like"/>
    <property type="match status" value="1"/>
</dbReference>